<sequence>MTARAPLEGITVLDLSTVLMGPLATQILADHGARVIKVEPPSGDIVRWLGPSRSKGMGPLFLHLNRGKEGVALDLKDARAREAVMRLAADADVVVHNLRPKVMRRLGFGFDAVKAVNPRVVYCSLYGFGQDGPYADRPAYDDLIQGASGLPSLMQAAGTGEPRYVALNIADRLVGISAAYAITIGILARDRTGQAQEIDVPMFETLASQVLSEHMYGRSFEPPLGPAGYPRLLTSERRPFATADGHICVVCYTDAHWKRFLTEIGRDDLLSDPRFVNVGARLNAISEVYGFLADRLRAQPTAHWLEVFDRLDIPATPLNTVDSLIDDPQASAVGLIREVDHPTEGRIRTHRNPVLWGGQPTPLGLTPLLGQHTVEVLTAAGVSAQDIAAMQADGVAVDGRPATAKTDPTAA</sequence>
<evidence type="ECO:0000256" key="1">
    <source>
        <dbReference type="ARBA" id="ARBA00022679"/>
    </source>
</evidence>
<protein>
    <submittedName>
        <fullName evidence="2">CoA transferase</fullName>
    </submittedName>
</protein>
<name>A0A9J6PDP4_9PROT</name>
<dbReference type="PANTHER" id="PTHR48207">
    <property type="entry name" value="SUCCINATE--HYDROXYMETHYLGLUTARATE COA-TRANSFERASE"/>
    <property type="match status" value="1"/>
</dbReference>
<dbReference type="InterPro" id="IPR050483">
    <property type="entry name" value="CoA-transferase_III_domain"/>
</dbReference>
<dbReference type="Pfam" id="PF02515">
    <property type="entry name" value="CoA_transf_3"/>
    <property type="match status" value="1"/>
</dbReference>
<proteinExistence type="predicted"/>
<dbReference type="PANTHER" id="PTHR48207:SF4">
    <property type="entry name" value="BLL6097 PROTEIN"/>
    <property type="match status" value="1"/>
</dbReference>
<dbReference type="Gene3D" id="3.30.1540.10">
    <property type="entry name" value="formyl-coa transferase, domain 3"/>
    <property type="match status" value="1"/>
</dbReference>
<evidence type="ECO:0000313" key="2">
    <source>
        <dbReference type="EMBL" id="MCP1336769.1"/>
    </source>
</evidence>
<evidence type="ECO:0000313" key="3">
    <source>
        <dbReference type="Proteomes" id="UP001055804"/>
    </source>
</evidence>
<keyword evidence="1 2" id="KW-0808">Transferase</keyword>
<dbReference type="InterPro" id="IPR003673">
    <property type="entry name" value="CoA-Trfase_fam_III"/>
</dbReference>
<dbReference type="InterPro" id="IPR044855">
    <property type="entry name" value="CoA-Trfase_III_dom3_sf"/>
</dbReference>
<dbReference type="SUPFAM" id="SSF89796">
    <property type="entry name" value="CoA-transferase family III (CaiB/BaiF)"/>
    <property type="match status" value="1"/>
</dbReference>
<dbReference type="Proteomes" id="UP001055804">
    <property type="component" value="Unassembled WGS sequence"/>
</dbReference>
<accession>A0A9J6PDP4</accession>
<dbReference type="RefSeq" id="WP_269332715.1">
    <property type="nucleotide sequence ID" value="NZ_JAMZFT010000002.1"/>
</dbReference>
<dbReference type="Gene3D" id="3.40.50.10540">
    <property type="entry name" value="Crotonobetainyl-coa:carnitine coa-transferase, domain 1"/>
    <property type="match status" value="1"/>
</dbReference>
<comment type="caution">
    <text evidence="2">The sequence shown here is derived from an EMBL/GenBank/DDBJ whole genome shotgun (WGS) entry which is preliminary data.</text>
</comment>
<organism evidence="2 3">
    <name type="scientific">Futiania mangrovi</name>
    <dbReference type="NCBI Taxonomy" id="2959716"/>
    <lineage>
        <taxon>Bacteria</taxon>
        <taxon>Pseudomonadati</taxon>
        <taxon>Pseudomonadota</taxon>
        <taxon>Alphaproteobacteria</taxon>
        <taxon>Futianiales</taxon>
        <taxon>Futianiaceae</taxon>
        <taxon>Futiania</taxon>
    </lineage>
</organism>
<dbReference type="AlphaFoldDB" id="A0A9J6PDP4"/>
<dbReference type="GO" id="GO:0008410">
    <property type="term" value="F:CoA-transferase activity"/>
    <property type="evidence" value="ECO:0007669"/>
    <property type="project" value="TreeGrafter"/>
</dbReference>
<keyword evidence="3" id="KW-1185">Reference proteome</keyword>
<dbReference type="EMBL" id="JAMZFT010000002">
    <property type="protein sequence ID" value="MCP1336769.1"/>
    <property type="molecule type" value="Genomic_DNA"/>
</dbReference>
<reference evidence="2" key="1">
    <citation type="submission" date="2022-06" db="EMBL/GenBank/DDBJ databases">
        <title>Isolation and Genomics of Futiania mangrovii gen. nov., sp. nov., a Rare and Metabolically-versatile member in the Class Alphaproteobacteria.</title>
        <authorList>
            <person name="Liu L."/>
            <person name="Huang W.-C."/>
            <person name="Pan J."/>
            <person name="Li J."/>
            <person name="Huang Y."/>
            <person name="Du H."/>
            <person name="Liu Y."/>
            <person name="Li M."/>
        </authorList>
    </citation>
    <scope>NUCLEOTIDE SEQUENCE</scope>
    <source>
        <strain evidence="2">FT118</strain>
    </source>
</reference>
<gene>
    <name evidence="2" type="ORF">NJQ99_10150</name>
</gene>
<dbReference type="InterPro" id="IPR023606">
    <property type="entry name" value="CoA-Trfase_III_dom_1_sf"/>
</dbReference>